<dbReference type="PANTHER" id="PTHR10292">
    <property type="entry name" value="CLATHRIN HEAVY CHAIN RELATED"/>
    <property type="match status" value="1"/>
</dbReference>
<evidence type="ECO:0000256" key="2">
    <source>
        <dbReference type="PROSITE-ProRule" id="PRU01006"/>
    </source>
</evidence>
<evidence type="ECO:0000256" key="3">
    <source>
        <dbReference type="SAM" id="MobiDB-lite"/>
    </source>
</evidence>
<dbReference type="InterPro" id="IPR016341">
    <property type="entry name" value="Clathrin_heavy_chain"/>
</dbReference>
<dbReference type="OrthoDB" id="421917at2759"/>
<dbReference type="EMBL" id="BDSA01000005">
    <property type="protein sequence ID" value="GBE62486.1"/>
    <property type="molecule type" value="Genomic_DNA"/>
</dbReference>
<organism evidence="4 5">
    <name type="scientific">Babesia ovata</name>
    <dbReference type="NCBI Taxonomy" id="189622"/>
    <lineage>
        <taxon>Eukaryota</taxon>
        <taxon>Sar</taxon>
        <taxon>Alveolata</taxon>
        <taxon>Apicomplexa</taxon>
        <taxon>Aconoidasida</taxon>
        <taxon>Piroplasmida</taxon>
        <taxon>Babesiidae</taxon>
        <taxon>Babesia</taxon>
    </lineage>
</organism>
<dbReference type="GO" id="GO:0030132">
    <property type="term" value="C:clathrin coat of coated pit"/>
    <property type="evidence" value="ECO:0007669"/>
    <property type="project" value="InterPro"/>
</dbReference>
<dbReference type="GO" id="GO:0006898">
    <property type="term" value="P:receptor-mediated endocytosis"/>
    <property type="evidence" value="ECO:0007669"/>
    <property type="project" value="TreeGrafter"/>
</dbReference>
<dbReference type="GeneID" id="39876256"/>
<dbReference type="InterPro" id="IPR055358">
    <property type="entry name" value="CHCR"/>
</dbReference>
<dbReference type="SUPFAM" id="SSF50989">
    <property type="entry name" value="Clathrin heavy-chain terminal domain"/>
    <property type="match status" value="1"/>
</dbReference>
<feature type="repeat" description="CHCR" evidence="2">
    <location>
        <begin position="1469"/>
        <end position="1612"/>
    </location>
</feature>
<evidence type="ECO:0000256" key="1">
    <source>
        <dbReference type="PIRNR" id="PIRNR002290"/>
    </source>
</evidence>
<dbReference type="Gene3D" id="2.130.10.110">
    <property type="entry name" value="Clathrin heavy-chain terminal domain"/>
    <property type="match status" value="1"/>
</dbReference>
<dbReference type="Proteomes" id="UP000236319">
    <property type="component" value="Unassembled WGS sequence"/>
</dbReference>
<feature type="repeat" description="CHCR" evidence="2">
    <location>
        <begin position="1024"/>
        <end position="1171"/>
    </location>
</feature>
<dbReference type="PANTHER" id="PTHR10292:SF1">
    <property type="entry name" value="CLATHRIN HEAVY CHAIN"/>
    <property type="match status" value="1"/>
</dbReference>
<keyword evidence="1" id="KW-0168">Coated pit</keyword>
<evidence type="ECO:0000313" key="5">
    <source>
        <dbReference type="Proteomes" id="UP000236319"/>
    </source>
</evidence>
<feature type="compositionally biased region" description="Polar residues" evidence="3">
    <location>
        <begin position="1656"/>
        <end position="1667"/>
    </location>
</feature>
<proteinExistence type="inferred from homology"/>
<comment type="subcellular location">
    <subcellularLocation>
        <location evidence="1">Cytoplasmic vesicle membrane</location>
        <topology evidence="1">Peripheral membrane protein</topology>
        <orientation evidence="1">Cytoplasmic side</orientation>
    </subcellularLocation>
    <subcellularLocation>
        <location evidence="1">Membrane</location>
        <location evidence="1">Coated pit</location>
        <topology evidence="1">Peripheral membrane protein</topology>
        <orientation evidence="1">Cytoplasmic side</orientation>
    </subcellularLocation>
</comment>
<dbReference type="Gene3D" id="1.25.40.10">
    <property type="entry name" value="Tetratricopeptide repeat domain"/>
    <property type="match status" value="1"/>
</dbReference>
<reference evidence="4 5" key="1">
    <citation type="journal article" date="2017" name="BMC Genomics">
        <title>Whole-genome assembly of Babesia ovata and comparative genomics between closely related pathogens.</title>
        <authorList>
            <person name="Yamagishi J."/>
            <person name="Asada M."/>
            <person name="Hakimi H."/>
            <person name="Tanaka T.Q."/>
            <person name="Sugimoto C."/>
            <person name="Kawazu S."/>
        </authorList>
    </citation>
    <scope>NUCLEOTIDE SEQUENCE [LARGE SCALE GENOMIC DNA]</scope>
    <source>
        <strain evidence="4 5">Miyake</strain>
    </source>
</reference>
<dbReference type="VEuPathDB" id="PiroplasmaDB:BOVATA_039790"/>
<keyword evidence="5" id="KW-1185">Reference proteome</keyword>
<dbReference type="RefSeq" id="XP_028868729.1">
    <property type="nucleotide sequence ID" value="XM_029012896.1"/>
</dbReference>
<dbReference type="SUPFAM" id="SSF48371">
    <property type="entry name" value="ARM repeat"/>
    <property type="match status" value="6"/>
</dbReference>
<dbReference type="InterPro" id="IPR016024">
    <property type="entry name" value="ARM-type_fold"/>
</dbReference>
<keyword evidence="1" id="KW-0472">Membrane</keyword>
<comment type="caution">
    <text evidence="4">The sequence shown here is derived from an EMBL/GenBank/DDBJ whole genome shotgun (WGS) entry which is preliminary data.</text>
</comment>
<comment type="similarity">
    <text evidence="1">Belongs to the clathrin heavy chain family.</text>
</comment>
<dbReference type="Pfam" id="PF13838">
    <property type="entry name" value="Clathrin_H_link"/>
    <property type="match status" value="1"/>
</dbReference>
<dbReference type="PIRSF" id="PIRSF002290">
    <property type="entry name" value="Clathrin_H_chain"/>
    <property type="match status" value="1"/>
</dbReference>
<dbReference type="PROSITE" id="PS50236">
    <property type="entry name" value="CHCR"/>
    <property type="match status" value="5"/>
</dbReference>
<name>A0A2H6KHL4_9APIC</name>
<dbReference type="GO" id="GO:0006886">
    <property type="term" value="P:intracellular protein transport"/>
    <property type="evidence" value="ECO:0007669"/>
    <property type="project" value="UniProtKB-UniRule"/>
</dbReference>
<dbReference type="SMART" id="SM00299">
    <property type="entry name" value="CLH"/>
    <property type="match status" value="7"/>
</dbReference>
<dbReference type="InterPro" id="IPR016025">
    <property type="entry name" value="Clathrin_H-chain_N"/>
</dbReference>
<accession>A0A2H6KHL4</accession>
<comment type="function">
    <text evidence="1">Clathrin is the major protein of the polyhedral coat of coated pits and vesicles.</text>
</comment>
<feature type="repeat" description="CHCR" evidence="2">
    <location>
        <begin position="874"/>
        <end position="1013"/>
    </location>
</feature>
<sequence>MAGAPVNVTTVLRLKDLGFDDGCFRFGTLTLGGDRFVCIRESEGASPSVAIIDLQKGGDVSRRPIKAEATIMHPNETIIALKASIDGGHFVQIFNLETKEKLGAHQFSESVVFWRWLSSTTLAVVTTTSVYHWTIRSGEPMLMFARSGKLADPSTKLVHYASDDAGKWCMICGIYSLDQGATVEGSIQLYSTERRQQQLLEGYTGTFGRLRISKDNFDTTGLLVFCEHKRGAQTSKLHCMDIYTQRTENSPAPLKVSKEIENIASTMGDFPIFVQILDSCGLICILTKNGFAHYHDAATALPLFSRKISDVPVFAADAKRSEGKTIGIIAVNRSGDVVEAVVDENRLLSALNCPDEVRVSLATRFGYPGSESLVMRTFEDYFSRRDYKQAAMLVATMNNGALRTPEIMQRFVNAPAFHGESPPALHYFSVLLEHGRLTAMESVELVRPVVAQGREELVKKWLDEGKLTESDELADLVRTLSPLLAFKINVALGSHFKAIMCLLDAGHAEKVVPYIRKIPSSNVTYVTGSTGDKVAQIQGLPSMDTIVDHMINSRSADIVGFVNDLIAGLAPGECLCDVGHVAEILIKNNKLQELTKILLEYLKPNREQHAALQTRLLEVNLQQQPRVGEMILQMNALTHYDRPYVARLCESVDLFDLAVQHYTELFDIKRVVIKAGGKLSRGIFESTMKAMTPEQALEVIRDMADSNDVGNHEVVSSALTLHNHIGTMQLVQMFERSGSSDLLFLFLKALPVISQAAAAEKTELNATLVYKFIQCCIERGEHDDLERICKESNCYDGLRVKDLLKQSALPTPKSLMIVCHKLGELAELTEYLYRNGMEKAIEIYVNTINPGGVAAVVSALFDISAAESVIQSILENLKDSNGMIAMIKVADERHQLLMLKDWLEKRVSEGYKETEIHTALAKIRVSSQQDAEEFLRTNTQYDRVVVGKFCEERDPMLAYLIYSQATLDDDVLRVCSGNAMHRMLASYALKRSSAQMWRTIFAANSTVVKPEDRKRICEELVSLAPESSNAAEISCVLKALLDASMDADVIALLEQLLLTQTQFASSGNLQNLLLATAVRTNPEKLEEYLPKLDNYDVTALSKLATSLGRTRSSFSILKHAGRHLDALEALLDMKEDGILKEAQEYVESVDQSEMWFRLGKAYLEHNELAPAIDAYVRSGNPSDHEKIKLACGKDTTLLLRWLRECRKVRENRQIDTDLLLCLAESGNTDEFREVLNAKNCADVAYVGSKLMETHMYSEAVIVYASIPNHSKLAVCHLNLGNFELAAETALKSRNPQVLRQVVETCVLKNELAIAHNVAIELLTYPDFLPGIIAMYENTGNVQEVIHLLENSERSVAVCTELAIAVAKYRPDDLLSHFKTRYTGDSIRTSLNIARVARECCNLWLWREAIYLYSLESPDKALMSMVAHYGLAWDEDVFFAAAGAAANPEALYKAIHFCIQCEPMLLTRLLISIKNRVDPVRVIKILKNADCLGIAREYLESVADKSSPAVNDALFEVYVEEEEHELLERSIARLAVFDQQALCAKLEGHRLPQMRSIAGVLYARSRDFAKSALIHRRNGDFAGAIKAVNMSRSESMALEMAKYFIEHGLREEFVACLTVNFALLEPADVLEMAWVNGLDLDILMPFMIQTLRTIPRNTSRPFPSQQIPQPKLPLGYR</sequence>
<feature type="region of interest" description="Disordered" evidence="3">
    <location>
        <begin position="1656"/>
        <end position="1676"/>
    </location>
</feature>
<dbReference type="GO" id="GO:0005198">
    <property type="term" value="F:structural molecule activity"/>
    <property type="evidence" value="ECO:0007669"/>
    <property type="project" value="InterPro"/>
</dbReference>
<dbReference type="Gene3D" id="1.25.40.730">
    <property type="match status" value="1"/>
</dbReference>
<evidence type="ECO:0000313" key="4">
    <source>
        <dbReference type="EMBL" id="GBE62486.1"/>
    </source>
</evidence>
<dbReference type="GO" id="GO:0071439">
    <property type="term" value="C:clathrin complex"/>
    <property type="evidence" value="ECO:0007669"/>
    <property type="project" value="InterPro"/>
</dbReference>
<dbReference type="GO" id="GO:0032051">
    <property type="term" value="F:clathrin light chain binding"/>
    <property type="evidence" value="ECO:0007669"/>
    <property type="project" value="InterPro"/>
</dbReference>
<dbReference type="InterPro" id="IPR011990">
    <property type="entry name" value="TPR-like_helical_dom_sf"/>
</dbReference>
<dbReference type="GO" id="GO:0030130">
    <property type="term" value="C:clathrin coat of trans-Golgi network vesicle"/>
    <property type="evidence" value="ECO:0007669"/>
    <property type="project" value="InterPro"/>
</dbReference>
<gene>
    <name evidence="4" type="ORF">BOVATA_039790</name>
</gene>
<keyword evidence="1" id="KW-0968">Cytoplasmic vesicle</keyword>
<feature type="repeat" description="CHCR" evidence="2">
    <location>
        <begin position="1172"/>
        <end position="1314"/>
    </location>
</feature>
<protein>
    <recommendedName>
        <fullName evidence="1">Clathrin heavy chain</fullName>
    </recommendedName>
</protein>
<feature type="repeat" description="CHCR" evidence="2">
    <location>
        <begin position="569"/>
        <end position="727"/>
    </location>
</feature>
<dbReference type="Pfam" id="PF00637">
    <property type="entry name" value="Clathrin"/>
    <property type="match status" value="7"/>
</dbReference>
<dbReference type="InterPro" id="IPR000547">
    <property type="entry name" value="Clathrin_H-chain/VPS_repeat"/>
</dbReference>